<dbReference type="InterPro" id="IPR059004">
    <property type="entry name" value="MYO15"/>
</dbReference>
<dbReference type="SMART" id="SM00326">
    <property type="entry name" value="SH3"/>
    <property type="match status" value="1"/>
</dbReference>
<dbReference type="InterPro" id="IPR001452">
    <property type="entry name" value="SH3_domain"/>
</dbReference>
<dbReference type="Gene3D" id="2.30.30.40">
    <property type="entry name" value="SH3 Domains"/>
    <property type="match status" value="1"/>
</dbReference>
<dbReference type="InterPro" id="IPR036028">
    <property type="entry name" value="SH3-like_dom_sf"/>
</dbReference>
<feature type="compositionally biased region" description="Basic residues" evidence="3">
    <location>
        <begin position="338"/>
        <end position="356"/>
    </location>
</feature>
<dbReference type="Pfam" id="PF26570">
    <property type="entry name" value="MYO15"/>
    <property type="match status" value="1"/>
</dbReference>
<feature type="domain" description="SH3" evidence="4">
    <location>
        <begin position="862"/>
        <end position="923"/>
    </location>
</feature>
<dbReference type="InterPro" id="IPR011993">
    <property type="entry name" value="PH-like_dom_sf"/>
</dbReference>
<dbReference type="PROSITE" id="PS50002">
    <property type="entry name" value="SH3"/>
    <property type="match status" value="1"/>
</dbReference>
<evidence type="ECO:0000313" key="6">
    <source>
        <dbReference type="RefSeq" id="XP_060544227.1"/>
    </source>
</evidence>
<name>A0ABM3Z781_PANGU</name>
<dbReference type="Gene3D" id="2.30.29.30">
    <property type="entry name" value="Pleckstrin-homology domain (PH domain)/Phosphotyrosine-binding domain (PTB)"/>
    <property type="match status" value="1"/>
</dbReference>
<dbReference type="PANTHER" id="PTHR22692">
    <property type="entry name" value="MYOSIN VII, XV"/>
    <property type="match status" value="1"/>
</dbReference>
<evidence type="ECO:0000259" key="4">
    <source>
        <dbReference type="PROSITE" id="PS50002"/>
    </source>
</evidence>
<reference evidence="6" key="1">
    <citation type="submission" date="2025-08" db="UniProtKB">
        <authorList>
            <consortium name="RefSeq"/>
        </authorList>
    </citation>
    <scope>IDENTIFICATION</scope>
    <source>
        <tissue evidence="6">Blood</tissue>
    </source>
</reference>
<evidence type="ECO:0000256" key="3">
    <source>
        <dbReference type="SAM" id="MobiDB-lite"/>
    </source>
</evidence>
<feature type="compositionally biased region" description="Polar residues" evidence="3">
    <location>
        <begin position="500"/>
        <end position="509"/>
    </location>
</feature>
<dbReference type="GeneID" id="132710859"/>
<dbReference type="Proteomes" id="UP001652622">
    <property type="component" value="Unplaced"/>
</dbReference>
<dbReference type="RefSeq" id="XP_060544227.1">
    <property type="nucleotide sequence ID" value="XM_060688244.1"/>
</dbReference>
<dbReference type="PANTHER" id="PTHR22692:SF16">
    <property type="entry name" value="MYOSIN XVB"/>
    <property type="match status" value="1"/>
</dbReference>
<evidence type="ECO:0000256" key="2">
    <source>
        <dbReference type="PROSITE-ProRule" id="PRU00192"/>
    </source>
</evidence>
<evidence type="ECO:0000313" key="5">
    <source>
        <dbReference type="Proteomes" id="UP001652622"/>
    </source>
</evidence>
<evidence type="ECO:0000256" key="1">
    <source>
        <dbReference type="ARBA" id="ARBA00022443"/>
    </source>
</evidence>
<keyword evidence="5" id="KW-1185">Reference proteome</keyword>
<sequence length="996" mass="112413">MKQMESYSELSRSFPPTRLEWTANQRKGKMVLEVYTYEEERISAEVESWTTGELYAGWILNSRGLDTVPRGWSISMFTGNKWQDLAGCDFVLDLLGEMEDVNCPSQPSSNYPIIPERDVSYSQKNSPNRMSLDIPPAPTFKAPSFPPPPLPPMLDKAVHPDIMDSPTPHRELDHYVDGLFKPLLHAGSRPHMSAMESEANLTGRMKGGGKIGPMNQGVYSGYPGMMTMPTFPSMPVMGGMMPATMPGMPAMMMTQPMMPSLDPNQAAAQQQSAINQQALFLAQQMTLQAMKISEQDQQWQQKYRSREHSHPNQLSSHRSHEYSRQRQPSPSSSPTLSRPRRASPKRRTSEHLRRRPSSSESSPESLRSRRVSPRKRSPEASRPRRVSPRKRSPEPSSPKETLLLKRPPELSRSKKMSVKEEPSESSRPIQDSSSPPPPPRSPIHILEDEVPVDIRVDSLSRGTFQKKVEFFQRMGLETIPLKKVISSSKSHRIKEKSEDPSANQESNSDLPPPTQLGNYQERKFQNTNPEQPEPSQEIRNIIKTHKSRPVPPPKPIMPVRDISKPLTKCEPKEEALAKLEALGLDHSSVSSEKLKSSPPLPPIKPSNTIKEKQLALIGVFGPGRSVLPPPPPGSPPSFPPDSVTDETTGMKDSAKTLLEDTNIKTQLFNLSASVSFSYANPTWKIFLRKEVFYPRENFSQPYCLNLLCDQILRDTYSKSCIRISKEERRKMKDLLTEFHVGMDVSSITEEGIKKRIVVAARDNWASYFSRLFPVKGENGSDVQILGISHRGLQLLKKSKEASFSSEYLKILCSFSYADVLSLELINRNILQFSLKNEQLILHSQKAQQIKATVEIFLRELKQDSNYVIAMRTYVTDDKSLLNFKKGDFIRLLPMKGLEPGWQFGSIGGRSGLFPAGMVQVVAAPDYLNLHRNQQEEVRTGWKKNTEEKIVNKENSAPSTLTESEVTRPSTPINSLDICHYPMTEFAMAHFREAQFM</sequence>
<gene>
    <name evidence="6" type="primary">LOC132710859</name>
</gene>
<protein>
    <submittedName>
        <fullName evidence="6">Unconventional myosin-XVB-like</fullName>
    </submittedName>
</protein>
<dbReference type="Pfam" id="PF07653">
    <property type="entry name" value="SH3_2"/>
    <property type="match status" value="1"/>
</dbReference>
<feature type="compositionally biased region" description="Basic and acidic residues" evidence="3">
    <location>
        <begin position="402"/>
        <end position="424"/>
    </location>
</feature>
<feature type="region of interest" description="Disordered" evidence="3">
    <location>
        <begin position="623"/>
        <end position="648"/>
    </location>
</feature>
<feature type="region of interest" description="Disordered" evidence="3">
    <location>
        <begin position="486"/>
        <end position="519"/>
    </location>
</feature>
<feature type="compositionally biased region" description="Pro residues" evidence="3">
    <location>
        <begin position="627"/>
        <end position="639"/>
    </location>
</feature>
<dbReference type="SUPFAM" id="SSF50044">
    <property type="entry name" value="SH3-domain"/>
    <property type="match status" value="1"/>
</dbReference>
<feature type="compositionally biased region" description="Low complexity" evidence="3">
    <location>
        <begin position="325"/>
        <end position="337"/>
    </location>
</feature>
<accession>A0ABM3Z781</accession>
<keyword evidence="1 2" id="KW-0728">SH3 domain</keyword>
<dbReference type="InterPro" id="IPR051567">
    <property type="entry name" value="Unconventional_Myosin_ATPase"/>
</dbReference>
<organism evidence="5 6">
    <name type="scientific">Pantherophis guttatus</name>
    <name type="common">Corn snake</name>
    <name type="synonym">Elaphe guttata</name>
    <dbReference type="NCBI Taxonomy" id="94885"/>
    <lineage>
        <taxon>Eukaryota</taxon>
        <taxon>Metazoa</taxon>
        <taxon>Chordata</taxon>
        <taxon>Craniata</taxon>
        <taxon>Vertebrata</taxon>
        <taxon>Euteleostomi</taxon>
        <taxon>Lepidosauria</taxon>
        <taxon>Squamata</taxon>
        <taxon>Bifurcata</taxon>
        <taxon>Unidentata</taxon>
        <taxon>Episquamata</taxon>
        <taxon>Toxicofera</taxon>
        <taxon>Serpentes</taxon>
        <taxon>Colubroidea</taxon>
        <taxon>Colubridae</taxon>
        <taxon>Colubrinae</taxon>
        <taxon>Pantherophis</taxon>
    </lineage>
</organism>
<feature type="region of interest" description="Disordered" evidence="3">
    <location>
        <begin position="298"/>
        <end position="449"/>
    </location>
</feature>
<proteinExistence type="predicted"/>